<dbReference type="AlphaFoldDB" id="A0A382HFW7"/>
<dbReference type="GO" id="GO:0009360">
    <property type="term" value="C:DNA polymerase III complex"/>
    <property type="evidence" value="ECO:0007669"/>
    <property type="project" value="InterPro"/>
</dbReference>
<dbReference type="GO" id="GO:0006261">
    <property type="term" value="P:DNA-templated DNA replication"/>
    <property type="evidence" value="ECO:0007669"/>
    <property type="project" value="TreeGrafter"/>
</dbReference>
<dbReference type="Pfam" id="PF13177">
    <property type="entry name" value="DNA_pol3_delta2"/>
    <property type="match status" value="1"/>
</dbReference>
<comment type="similarity">
    <text evidence="1">Belongs to the DnaX/STICHEL family.</text>
</comment>
<dbReference type="FunFam" id="3.40.50.300:FF:000014">
    <property type="entry name" value="DNA polymerase III subunit gamma/tau"/>
    <property type="match status" value="1"/>
</dbReference>
<dbReference type="GO" id="GO:0046872">
    <property type="term" value="F:metal ion binding"/>
    <property type="evidence" value="ECO:0007669"/>
    <property type="project" value="UniProtKB-KW"/>
</dbReference>
<evidence type="ECO:0000256" key="10">
    <source>
        <dbReference type="ARBA" id="ARBA00022932"/>
    </source>
</evidence>
<evidence type="ECO:0000256" key="6">
    <source>
        <dbReference type="ARBA" id="ARBA00022723"/>
    </source>
</evidence>
<dbReference type="InterPro" id="IPR022754">
    <property type="entry name" value="DNA_pol_III_gamma-3"/>
</dbReference>
<evidence type="ECO:0000256" key="4">
    <source>
        <dbReference type="ARBA" id="ARBA00022695"/>
    </source>
</evidence>
<dbReference type="InterPro" id="IPR001270">
    <property type="entry name" value="ClpA/B"/>
</dbReference>
<sequence>MSYQVTARKWRPRRFDQVVGQEHITTTLINALGTGRIAQCYLFCGPRGVGKTTTARILAKALNCANVDAGADPCDDCPSCKSIAEGTSMDVLEIDGASNNSVDDVRDLREAVHYIPTGGSYKIYIIDEVHMLSTAAFNALLKTLEEPPERVVFVFATTEVQEVPETILSRCQRFNFRRIATGTIADHLRTIVSAEKIEADDEALFLLARRADGALRDAESLLDQVVSFNAERLTTETVGDVLGLVDGGVFFDVVEAVSAADATRVLELLSGVVDAGGDVEEFVRGLIEHIRNLLFTKVQGTAGELDVTETERDRLGETAQGIQEQDLLRALRSLMDLEGELRRSLQPRFRTELTLVRLAGMGNAVDVGQLLARLAALEATIGHGQTPAPVTSQPQPPPRRAASTP</sequence>
<feature type="domain" description="AAA+ ATPase" evidence="13">
    <location>
        <begin position="37"/>
        <end position="180"/>
    </location>
</feature>
<dbReference type="InterPro" id="IPR050238">
    <property type="entry name" value="DNA_Rep/Repair_Clamp_Loader"/>
</dbReference>
<comment type="catalytic activity">
    <reaction evidence="11">
        <text>DNA(n) + a 2'-deoxyribonucleoside 5'-triphosphate = DNA(n+1) + diphosphate</text>
        <dbReference type="Rhea" id="RHEA:22508"/>
        <dbReference type="Rhea" id="RHEA-COMP:17339"/>
        <dbReference type="Rhea" id="RHEA-COMP:17340"/>
        <dbReference type="ChEBI" id="CHEBI:33019"/>
        <dbReference type="ChEBI" id="CHEBI:61560"/>
        <dbReference type="ChEBI" id="CHEBI:173112"/>
        <dbReference type="EC" id="2.7.7.7"/>
    </reaction>
</comment>
<keyword evidence="7" id="KW-0547">Nucleotide-binding</keyword>
<evidence type="ECO:0000256" key="2">
    <source>
        <dbReference type="ARBA" id="ARBA00012417"/>
    </source>
</evidence>
<dbReference type="PANTHER" id="PTHR11669:SF0">
    <property type="entry name" value="PROTEIN STICHEL-LIKE 2"/>
    <property type="match status" value="1"/>
</dbReference>
<dbReference type="PANTHER" id="PTHR11669">
    <property type="entry name" value="REPLICATION FACTOR C / DNA POLYMERASE III GAMMA-TAU SUBUNIT"/>
    <property type="match status" value="1"/>
</dbReference>
<evidence type="ECO:0000256" key="9">
    <source>
        <dbReference type="ARBA" id="ARBA00022840"/>
    </source>
</evidence>
<dbReference type="Pfam" id="PF22608">
    <property type="entry name" value="DNAX_ATPase_lid"/>
    <property type="match status" value="1"/>
</dbReference>
<keyword evidence="5" id="KW-0235">DNA replication</keyword>
<dbReference type="GO" id="GO:0005524">
    <property type="term" value="F:ATP binding"/>
    <property type="evidence" value="ECO:0007669"/>
    <property type="project" value="UniProtKB-KW"/>
</dbReference>
<evidence type="ECO:0000256" key="11">
    <source>
        <dbReference type="ARBA" id="ARBA00049244"/>
    </source>
</evidence>
<keyword evidence="6" id="KW-0479">Metal-binding</keyword>
<dbReference type="EMBL" id="UINC01061030">
    <property type="protein sequence ID" value="SVB86166.1"/>
    <property type="molecule type" value="Genomic_DNA"/>
</dbReference>
<dbReference type="InterPro" id="IPR045085">
    <property type="entry name" value="HLD_clamp_pol_III_gamma_tau"/>
</dbReference>
<keyword evidence="10" id="KW-0239">DNA-directed DNA polymerase</keyword>
<dbReference type="InterPro" id="IPR008921">
    <property type="entry name" value="DNA_pol3_clamp-load_cplx_C"/>
</dbReference>
<keyword evidence="3" id="KW-0808">Transferase</keyword>
<keyword evidence="4" id="KW-0548">Nucleotidyltransferase</keyword>
<evidence type="ECO:0000259" key="13">
    <source>
        <dbReference type="SMART" id="SM00382"/>
    </source>
</evidence>
<feature type="region of interest" description="Disordered" evidence="12">
    <location>
        <begin position="384"/>
        <end position="405"/>
    </location>
</feature>
<evidence type="ECO:0000256" key="12">
    <source>
        <dbReference type="SAM" id="MobiDB-lite"/>
    </source>
</evidence>
<evidence type="ECO:0000256" key="3">
    <source>
        <dbReference type="ARBA" id="ARBA00022679"/>
    </source>
</evidence>
<evidence type="ECO:0000256" key="8">
    <source>
        <dbReference type="ARBA" id="ARBA00022833"/>
    </source>
</evidence>
<protein>
    <recommendedName>
        <fullName evidence="2">DNA-directed DNA polymerase</fullName>
        <ecNumber evidence="2">2.7.7.7</ecNumber>
    </recommendedName>
</protein>
<accession>A0A382HFW7</accession>
<keyword evidence="8" id="KW-0862">Zinc</keyword>
<dbReference type="EC" id="2.7.7.7" evidence="2"/>
<evidence type="ECO:0000256" key="1">
    <source>
        <dbReference type="ARBA" id="ARBA00006360"/>
    </source>
</evidence>
<dbReference type="SUPFAM" id="SSF52540">
    <property type="entry name" value="P-loop containing nucleoside triphosphate hydrolases"/>
    <property type="match status" value="1"/>
</dbReference>
<dbReference type="InterPro" id="IPR003593">
    <property type="entry name" value="AAA+_ATPase"/>
</dbReference>
<dbReference type="GO" id="GO:0003677">
    <property type="term" value="F:DNA binding"/>
    <property type="evidence" value="ECO:0007669"/>
    <property type="project" value="InterPro"/>
</dbReference>
<dbReference type="Gene3D" id="3.40.50.300">
    <property type="entry name" value="P-loop containing nucleotide triphosphate hydrolases"/>
    <property type="match status" value="1"/>
</dbReference>
<gene>
    <name evidence="14" type="ORF">METZ01_LOCUS239020</name>
</gene>
<dbReference type="CDD" id="cd00009">
    <property type="entry name" value="AAA"/>
    <property type="match status" value="1"/>
</dbReference>
<dbReference type="Gene3D" id="1.20.272.10">
    <property type="match status" value="1"/>
</dbReference>
<dbReference type="Gene3D" id="1.10.8.60">
    <property type="match status" value="1"/>
</dbReference>
<dbReference type="Pfam" id="PF12169">
    <property type="entry name" value="DNA_pol3_gamma3"/>
    <property type="match status" value="1"/>
</dbReference>
<reference evidence="14" key="1">
    <citation type="submission" date="2018-05" db="EMBL/GenBank/DDBJ databases">
        <authorList>
            <person name="Lanie J.A."/>
            <person name="Ng W.-L."/>
            <person name="Kazmierczak K.M."/>
            <person name="Andrzejewski T.M."/>
            <person name="Davidsen T.M."/>
            <person name="Wayne K.J."/>
            <person name="Tettelin H."/>
            <person name="Glass J.I."/>
            <person name="Rusch D."/>
            <person name="Podicherti R."/>
            <person name="Tsui H.-C.T."/>
            <person name="Winkler M.E."/>
        </authorList>
    </citation>
    <scope>NUCLEOTIDE SEQUENCE</scope>
</reference>
<dbReference type="CDD" id="cd18137">
    <property type="entry name" value="HLD_clamp_pol_III_gamma_tau"/>
    <property type="match status" value="1"/>
</dbReference>
<organism evidence="14">
    <name type="scientific">marine metagenome</name>
    <dbReference type="NCBI Taxonomy" id="408172"/>
    <lineage>
        <taxon>unclassified sequences</taxon>
        <taxon>metagenomes</taxon>
        <taxon>ecological metagenomes</taxon>
    </lineage>
</organism>
<proteinExistence type="inferred from homology"/>
<feature type="non-terminal residue" evidence="14">
    <location>
        <position position="405"/>
    </location>
</feature>
<dbReference type="SMART" id="SM00382">
    <property type="entry name" value="AAA"/>
    <property type="match status" value="1"/>
</dbReference>
<keyword evidence="9" id="KW-0067">ATP-binding</keyword>
<dbReference type="SUPFAM" id="SSF48019">
    <property type="entry name" value="post-AAA+ oligomerization domain-like"/>
    <property type="match status" value="1"/>
</dbReference>
<dbReference type="GO" id="GO:0003887">
    <property type="term" value="F:DNA-directed DNA polymerase activity"/>
    <property type="evidence" value="ECO:0007669"/>
    <property type="project" value="UniProtKB-KW"/>
</dbReference>
<dbReference type="PRINTS" id="PR00300">
    <property type="entry name" value="CLPPROTEASEA"/>
</dbReference>
<dbReference type="InterPro" id="IPR027417">
    <property type="entry name" value="P-loop_NTPase"/>
</dbReference>
<name>A0A382HFW7_9ZZZZ</name>
<evidence type="ECO:0000256" key="7">
    <source>
        <dbReference type="ARBA" id="ARBA00022741"/>
    </source>
</evidence>
<dbReference type="InterPro" id="IPR012763">
    <property type="entry name" value="DNA_pol_III_sug/sutau_N"/>
</dbReference>
<dbReference type="NCBIfam" id="TIGR02397">
    <property type="entry name" value="dnaX_nterm"/>
    <property type="match status" value="1"/>
</dbReference>
<evidence type="ECO:0000256" key="5">
    <source>
        <dbReference type="ARBA" id="ARBA00022705"/>
    </source>
</evidence>
<dbReference type="FunFam" id="1.10.8.60:FF:000013">
    <property type="entry name" value="DNA polymerase III subunit gamma/tau"/>
    <property type="match status" value="1"/>
</dbReference>
<dbReference type="NCBIfam" id="NF004046">
    <property type="entry name" value="PRK05563.1"/>
    <property type="match status" value="1"/>
</dbReference>
<evidence type="ECO:0000313" key="14">
    <source>
        <dbReference type="EMBL" id="SVB86166.1"/>
    </source>
</evidence>